<evidence type="ECO:0000313" key="1">
    <source>
        <dbReference type="EMBL" id="GAA4209024.1"/>
    </source>
</evidence>
<organism evidence="1 2">
    <name type="scientific">Streptosporangium oxazolinicum</name>
    <dbReference type="NCBI Taxonomy" id="909287"/>
    <lineage>
        <taxon>Bacteria</taxon>
        <taxon>Bacillati</taxon>
        <taxon>Actinomycetota</taxon>
        <taxon>Actinomycetes</taxon>
        <taxon>Streptosporangiales</taxon>
        <taxon>Streptosporangiaceae</taxon>
        <taxon>Streptosporangium</taxon>
    </lineage>
</organism>
<name>A0ABP8BKH9_9ACTN</name>
<reference evidence="2" key="1">
    <citation type="journal article" date="2019" name="Int. J. Syst. Evol. Microbiol.">
        <title>The Global Catalogue of Microorganisms (GCM) 10K type strain sequencing project: providing services to taxonomists for standard genome sequencing and annotation.</title>
        <authorList>
            <consortium name="The Broad Institute Genomics Platform"/>
            <consortium name="The Broad Institute Genome Sequencing Center for Infectious Disease"/>
            <person name="Wu L."/>
            <person name="Ma J."/>
        </authorList>
    </citation>
    <scope>NUCLEOTIDE SEQUENCE [LARGE SCALE GENOMIC DNA]</scope>
    <source>
        <strain evidence="2">JCM 17388</strain>
    </source>
</reference>
<gene>
    <name evidence="1" type="ORF">GCM10022252_74930</name>
</gene>
<accession>A0ABP8BKH9</accession>
<dbReference type="RefSeq" id="WP_344923069.1">
    <property type="nucleotide sequence ID" value="NZ_BAABAQ010000020.1"/>
</dbReference>
<protein>
    <submittedName>
        <fullName evidence="1">Uncharacterized protein</fullName>
    </submittedName>
</protein>
<dbReference type="EMBL" id="BAABAQ010000020">
    <property type="protein sequence ID" value="GAA4209024.1"/>
    <property type="molecule type" value="Genomic_DNA"/>
</dbReference>
<sequence>MSDKPRKLSDAQRAALESVSADGDVSWVKGNTRNWLSSRGLLFAQGANYDEWHVSSRGRAALDWGHYGEITMPDGSPVVIPSSTGGQQTIATIGEAENLYVETSALIWRDQIKADGFPSDPNPLFADRRDILTEVIQRTLGLDLAALLTRYDEAISTACRALRDRMVERGEHPSQEGRDHDE</sequence>
<proteinExistence type="predicted"/>
<evidence type="ECO:0000313" key="2">
    <source>
        <dbReference type="Proteomes" id="UP001501251"/>
    </source>
</evidence>
<keyword evidence="2" id="KW-1185">Reference proteome</keyword>
<comment type="caution">
    <text evidence="1">The sequence shown here is derived from an EMBL/GenBank/DDBJ whole genome shotgun (WGS) entry which is preliminary data.</text>
</comment>
<dbReference type="Proteomes" id="UP001501251">
    <property type="component" value="Unassembled WGS sequence"/>
</dbReference>